<evidence type="ECO:0000313" key="4">
    <source>
        <dbReference type="Proteomes" id="UP000244093"/>
    </source>
</evidence>
<organism evidence="3 4">
    <name type="scientific">Zestosphaera tikiterensis</name>
    <dbReference type="NCBI Taxonomy" id="1973259"/>
    <lineage>
        <taxon>Archaea</taxon>
        <taxon>Thermoproteota</taxon>
        <taxon>Thermoprotei</taxon>
        <taxon>Desulfurococcales</taxon>
        <taxon>Desulfurococcaceae</taxon>
        <taxon>Zestosphaera</taxon>
    </lineage>
</organism>
<keyword evidence="1" id="KW-0560">Oxidoreductase</keyword>
<evidence type="ECO:0000256" key="1">
    <source>
        <dbReference type="ARBA" id="ARBA00023002"/>
    </source>
</evidence>
<dbReference type="PANTHER" id="PTHR43854:SF1">
    <property type="entry name" value="INDOLEPYRUVATE OXIDOREDUCTASE SUBUNIT IORB"/>
    <property type="match status" value="1"/>
</dbReference>
<dbReference type="SUPFAM" id="SSF53323">
    <property type="entry name" value="Pyruvate-ferredoxin oxidoreductase, PFOR, domain III"/>
    <property type="match status" value="1"/>
</dbReference>
<gene>
    <name evidence="3" type="ORF">B7O98_01785</name>
</gene>
<name>A0A2R7Y6M5_9CREN</name>
<comment type="caution">
    <text evidence="3">The sequence shown here is derived from an EMBL/GenBank/DDBJ whole genome shotgun (WGS) entry which is preliminary data.</text>
</comment>
<dbReference type="InterPro" id="IPR052198">
    <property type="entry name" value="IorB_Oxidoreductase"/>
</dbReference>
<dbReference type="Gene3D" id="3.40.920.10">
    <property type="entry name" value="Pyruvate-ferredoxin oxidoreductase, PFOR, domain III"/>
    <property type="match status" value="1"/>
</dbReference>
<proteinExistence type="predicted"/>
<accession>A0A2R7Y6M5</accession>
<dbReference type="Pfam" id="PF01558">
    <property type="entry name" value="POR"/>
    <property type="match status" value="1"/>
</dbReference>
<dbReference type="EMBL" id="NBVN01000002">
    <property type="protein sequence ID" value="PUA33190.1"/>
    <property type="molecule type" value="Genomic_DNA"/>
</dbReference>
<feature type="domain" description="Pyruvate/ketoisovalerate oxidoreductase catalytic" evidence="2">
    <location>
        <begin position="11"/>
        <end position="191"/>
    </location>
</feature>
<dbReference type="Proteomes" id="UP000244093">
    <property type="component" value="Unassembled WGS sequence"/>
</dbReference>
<reference evidence="3 4" key="1">
    <citation type="journal article" date="2018" name="Syst. Appl. Microbiol.">
        <title>A new symbiotic nanoarchaeote (Candidatus Nanoclepta minutus) and its host (Zestosphaera tikiterensis gen. nov., sp. nov.) from a New Zealand hot spring.</title>
        <authorList>
            <person name="St John E."/>
            <person name="Liu Y."/>
            <person name="Podar M."/>
            <person name="Stott M.B."/>
            <person name="Meneghin J."/>
            <person name="Chen Z."/>
            <person name="Lagutin K."/>
            <person name="Mitchell K."/>
            <person name="Reysenbach A.L."/>
        </authorList>
    </citation>
    <scope>NUCLEOTIDE SEQUENCE [LARGE SCALE GENOMIC DNA]</scope>
    <source>
        <strain evidence="3">NZ3</strain>
    </source>
</reference>
<sequence>MLINILVSGVGGQGLLTLARLLGQAAIKEGMKAYVAETHGLSQRGGSVVVHVRIGNDELSAPLIPEGEVDIHVSLELIEAVRNISMQQKDSILISNDKIIRPSIPKIVLPSRDDLIRVANAVKHFYLVNASEESLNLGNPYGANIVLLGFTTYILSEGNIISKDSVRQEVANIGRGKVREVNLKLFDVGYEKASKNVRPDTVEYIRKKKA</sequence>
<dbReference type="AlphaFoldDB" id="A0A2R7Y6M5"/>
<evidence type="ECO:0000259" key="2">
    <source>
        <dbReference type="Pfam" id="PF01558"/>
    </source>
</evidence>
<dbReference type="PANTHER" id="PTHR43854">
    <property type="entry name" value="INDOLEPYRUVATE OXIDOREDUCTASE SUBUNIT IORB"/>
    <property type="match status" value="1"/>
</dbReference>
<evidence type="ECO:0000313" key="3">
    <source>
        <dbReference type="EMBL" id="PUA33190.1"/>
    </source>
</evidence>
<dbReference type="InterPro" id="IPR019752">
    <property type="entry name" value="Pyrv/ketoisovalerate_OxRed_cat"/>
</dbReference>
<dbReference type="GO" id="GO:0016903">
    <property type="term" value="F:oxidoreductase activity, acting on the aldehyde or oxo group of donors"/>
    <property type="evidence" value="ECO:0007669"/>
    <property type="project" value="InterPro"/>
</dbReference>
<dbReference type="InterPro" id="IPR002869">
    <property type="entry name" value="Pyrv_flavodox_OxRed_cen"/>
</dbReference>
<protein>
    <recommendedName>
        <fullName evidence="2">Pyruvate/ketoisovalerate oxidoreductase catalytic domain-containing protein</fullName>
    </recommendedName>
</protein>